<name>A0A7M7NH04_STRPU</name>
<comment type="subcellular location">
    <subcellularLocation>
        <location evidence="1">Golgi apparatus membrane</location>
        <topology evidence="1">Single-pass type II membrane protein</topology>
    </subcellularLocation>
</comment>
<reference evidence="12" key="1">
    <citation type="submission" date="2015-02" db="EMBL/GenBank/DDBJ databases">
        <title>Genome sequencing for Strongylocentrotus purpuratus.</title>
        <authorList>
            <person name="Murali S."/>
            <person name="Liu Y."/>
            <person name="Vee V."/>
            <person name="English A."/>
            <person name="Wang M."/>
            <person name="Skinner E."/>
            <person name="Han Y."/>
            <person name="Muzny D.M."/>
            <person name="Worley K.C."/>
            <person name="Gibbs R.A."/>
        </authorList>
    </citation>
    <scope>NUCLEOTIDE SEQUENCE</scope>
</reference>
<evidence type="ECO:0000256" key="5">
    <source>
        <dbReference type="ARBA" id="ARBA00022692"/>
    </source>
</evidence>
<evidence type="ECO:0000313" key="11">
    <source>
        <dbReference type="EnsemblMetazoa" id="XP_030836465"/>
    </source>
</evidence>
<dbReference type="GO" id="GO:0003828">
    <property type="term" value="F:alpha-N-acetylneuraminate alpha-2,8-sialyltransferase activity"/>
    <property type="evidence" value="ECO:0000318"/>
    <property type="project" value="GO_Central"/>
</dbReference>
<dbReference type="GeneID" id="115922212"/>
<evidence type="ECO:0000256" key="1">
    <source>
        <dbReference type="ARBA" id="ARBA00004323"/>
    </source>
</evidence>
<keyword evidence="3" id="KW-0328">Glycosyltransferase</keyword>
<keyword evidence="12" id="KW-1185">Reference proteome</keyword>
<dbReference type="Pfam" id="PF00777">
    <property type="entry name" value="Glyco_transf_29"/>
    <property type="match status" value="1"/>
</dbReference>
<dbReference type="OrthoDB" id="10264956at2759"/>
<dbReference type="PANTHER" id="PTHR11987">
    <property type="entry name" value="ALPHA-2,8-SIALYLTRANSFERASE"/>
    <property type="match status" value="1"/>
</dbReference>
<protein>
    <submittedName>
        <fullName evidence="11">Uncharacterized protein</fullName>
    </submittedName>
</protein>
<evidence type="ECO:0000256" key="7">
    <source>
        <dbReference type="ARBA" id="ARBA00022989"/>
    </source>
</evidence>
<organism evidence="11 12">
    <name type="scientific">Strongylocentrotus purpuratus</name>
    <name type="common">Purple sea urchin</name>
    <dbReference type="NCBI Taxonomy" id="7668"/>
    <lineage>
        <taxon>Eukaryota</taxon>
        <taxon>Metazoa</taxon>
        <taxon>Echinodermata</taxon>
        <taxon>Eleutherozoa</taxon>
        <taxon>Echinozoa</taxon>
        <taxon>Echinoidea</taxon>
        <taxon>Euechinoidea</taxon>
        <taxon>Echinacea</taxon>
        <taxon>Camarodonta</taxon>
        <taxon>Echinidea</taxon>
        <taxon>Strongylocentrotidae</taxon>
        <taxon>Strongylocentrotus</taxon>
    </lineage>
</organism>
<dbReference type="InterPro" id="IPR038578">
    <property type="entry name" value="GT29-like_sf"/>
</dbReference>
<dbReference type="InParanoid" id="A0A7M7NH04"/>
<evidence type="ECO:0000256" key="9">
    <source>
        <dbReference type="ARBA" id="ARBA00023136"/>
    </source>
</evidence>
<keyword evidence="7" id="KW-1133">Transmembrane helix</keyword>
<accession>A0A7M7NH04</accession>
<dbReference type="OMA" id="MNTAVCM"/>
<dbReference type="AlphaFoldDB" id="A0A7M7NH04"/>
<dbReference type="Gene3D" id="3.90.1480.20">
    <property type="entry name" value="Glycosyl transferase family 29"/>
    <property type="match status" value="1"/>
</dbReference>
<keyword evidence="9" id="KW-0472">Membrane</keyword>
<dbReference type="Proteomes" id="UP000007110">
    <property type="component" value="Unassembled WGS sequence"/>
</dbReference>
<dbReference type="PANTHER" id="PTHR11987:SF54">
    <property type="entry name" value="ST8 ALPHA-N-ACETYL-NEURAMINIDE ALPHA-2,8-SIALYLTRANSFERASE 6"/>
    <property type="match status" value="1"/>
</dbReference>
<proteinExistence type="inferred from homology"/>
<keyword evidence="8" id="KW-0333">Golgi apparatus</keyword>
<evidence type="ECO:0000256" key="10">
    <source>
        <dbReference type="ARBA" id="ARBA00023180"/>
    </source>
</evidence>
<dbReference type="RefSeq" id="XP_030836465.1">
    <property type="nucleotide sequence ID" value="XM_030980605.1"/>
</dbReference>
<evidence type="ECO:0000256" key="8">
    <source>
        <dbReference type="ARBA" id="ARBA00023034"/>
    </source>
</evidence>
<dbReference type="EnsemblMetazoa" id="XM_030980605">
    <property type="protein sequence ID" value="XP_030836465"/>
    <property type="gene ID" value="LOC115922212"/>
</dbReference>
<dbReference type="GO" id="GO:0006491">
    <property type="term" value="P:N-glycan processing"/>
    <property type="evidence" value="ECO:0000318"/>
    <property type="project" value="GO_Central"/>
</dbReference>
<keyword evidence="4" id="KW-0808">Transferase</keyword>
<evidence type="ECO:0000256" key="4">
    <source>
        <dbReference type="ARBA" id="ARBA00022679"/>
    </source>
</evidence>
<dbReference type="InterPro" id="IPR001675">
    <property type="entry name" value="Glyco_trans_29"/>
</dbReference>
<evidence type="ECO:0000256" key="3">
    <source>
        <dbReference type="ARBA" id="ARBA00022676"/>
    </source>
</evidence>
<evidence type="ECO:0000313" key="12">
    <source>
        <dbReference type="Proteomes" id="UP000007110"/>
    </source>
</evidence>
<evidence type="ECO:0000256" key="2">
    <source>
        <dbReference type="ARBA" id="ARBA00006003"/>
    </source>
</evidence>
<evidence type="ECO:0000256" key="6">
    <source>
        <dbReference type="ARBA" id="ARBA00022968"/>
    </source>
</evidence>
<keyword evidence="5" id="KW-0812">Transmembrane</keyword>
<dbReference type="InterPro" id="IPR050943">
    <property type="entry name" value="Glycosyltr_29_Sialyltrsf"/>
</dbReference>
<dbReference type="GO" id="GO:0009311">
    <property type="term" value="P:oligosaccharide metabolic process"/>
    <property type="evidence" value="ECO:0000318"/>
    <property type="project" value="GO_Central"/>
</dbReference>
<comment type="similarity">
    <text evidence="2">Belongs to the glycosyltransferase 29 family.</text>
</comment>
<keyword evidence="10" id="KW-0325">Glycoprotein</keyword>
<sequence>MIVTTLTKMDQKKAWVMVIVLAGCVLTLLLRKSANVVENGPMLVHLDMPDDLANMFGDTRLLEDPDTVQSLATPEANAAEDDPFRYTGKSSVADLMLKSLHGSSVLTALQNSDSDGDNGTVYDESSIADIWREEDMDNGTWKIFEEEYKKIDWRQNKDGFNRWRAELVTYGVDSRNSFLVTHDSVEVKRVLPFYISTQHSYTVSEYFMSLIPESSPYSGKSLGRCVVMGNSGNLRNSGCGKEIDAADYVFRCNIPPLRDFENDVGLKTNLTTMNPSMLDTKEYGTIAITRDIDYPYNLVLAPYNGVILLPCFSHFFYLRKCIKAIKQYYQKNANMTFLHPENFMAIWEYWKDRQMTNLPSTGFYIINVAATLCDSVDVYGFWPFDKTALRSGQPEHVMYHYYEEGTWRPVHDMTGEFRQLFQLHRDGVLRMHLGNCTSR</sequence>
<reference evidence="11" key="2">
    <citation type="submission" date="2021-01" db="UniProtKB">
        <authorList>
            <consortium name="EnsemblMetazoa"/>
        </authorList>
    </citation>
    <scope>IDENTIFICATION</scope>
</reference>
<dbReference type="GO" id="GO:0000139">
    <property type="term" value="C:Golgi membrane"/>
    <property type="evidence" value="ECO:0007669"/>
    <property type="project" value="UniProtKB-SubCell"/>
</dbReference>
<dbReference type="KEGG" id="spu:115922212"/>
<keyword evidence="6" id="KW-0735">Signal-anchor</keyword>
<dbReference type="CDD" id="cd23963">
    <property type="entry name" value="GT29_ST8SIA"/>
    <property type="match status" value="1"/>
</dbReference>